<keyword evidence="3" id="KW-1185">Reference proteome</keyword>
<keyword evidence="1" id="KW-1133">Transmembrane helix</keyword>
<evidence type="ECO:0000313" key="3">
    <source>
        <dbReference type="Proteomes" id="UP000216035"/>
    </source>
</evidence>
<dbReference type="AlphaFoldDB" id="A0A255ZDE1"/>
<evidence type="ECO:0008006" key="4">
    <source>
        <dbReference type="Google" id="ProtNLM"/>
    </source>
</evidence>
<feature type="transmembrane region" description="Helical" evidence="1">
    <location>
        <begin position="147"/>
        <end position="164"/>
    </location>
</feature>
<organism evidence="2 3">
    <name type="scientific">Flavobacterium aurantiibacter</name>
    <dbReference type="NCBI Taxonomy" id="2023067"/>
    <lineage>
        <taxon>Bacteria</taxon>
        <taxon>Pseudomonadati</taxon>
        <taxon>Bacteroidota</taxon>
        <taxon>Flavobacteriia</taxon>
        <taxon>Flavobacteriales</taxon>
        <taxon>Flavobacteriaceae</taxon>
        <taxon>Flavobacterium</taxon>
    </lineage>
</organism>
<sequence length="178" mass="20310">MTSKNKFVWNLIQLVCWLIFAGLCVQAGTLVFNYVYSLFRPIAAYNLDSGLNLAALYNRSIALYSLLFSFLIGIAVLKAVTFYYVLRLFKVIKLVNPFTEEISKLLLKITYQACSVGALCFLAQRFTQQLSHRGFDLQLVSRYWNDSAAYLMMSAILFVVALIFRKGIELQQDNDLTV</sequence>
<dbReference type="RefSeq" id="WP_094487446.1">
    <property type="nucleotide sequence ID" value="NZ_NOXX01000225.1"/>
</dbReference>
<dbReference type="EMBL" id="NOXX01000225">
    <property type="protein sequence ID" value="OYQ39573.1"/>
    <property type="molecule type" value="Genomic_DNA"/>
</dbReference>
<comment type="caution">
    <text evidence="2">The sequence shown here is derived from an EMBL/GenBank/DDBJ whole genome shotgun (WGS) entry which is preliminary data.</text>
</comment>
<keyword evidence="1" id="KW-0812">Transmembrane</keyword>
<keyword evidence="1" id="KW-0472">Membrane</keyword>
<gene>
    <name evidence="2" type="ORF">CHX27_14355</name>
</gene>
<dbReference type="Proteomes" id="UP000216035">
    <property type="component" value="Unassembled WGS sequence"/>
</dbReference>
<name>A0A255ZDE1_9FLAO</name>
<proteinExistence type="predicted"/>
<dbReference type="InterPro" id="IPR021354">
    <property type="entry name" value="DUF2975"/>
</dbReference>
<dbReference type="Pfam" id="PF11188">
    <property type="entry name" value="DUF2975"/>
    <property type="match status" value="1"/>
</dbReference>
<evidence type="ECO:0000256" key="1">
    <source>
        <dbReference type="SAM" id="Phobius"/>
    </source>
</evidence>
<reference evidence="2 3" key="1">
    <citation type="submission" date="2017-07" db="EMBL/GenBank/DDBJ databases">
        <title>Flavobacterium cyanobacteriorum sp. nov., isolated from cyanobacterial aggregates in a eutrophic lake.</title>
        <authorList>
            <person name="Cai H."/>
        </authorList>
    </citation>
    <scope>NUCLEOTIDE SEQUENCE [LARGE SCALE GENOMIC DNA]</scope>
    <source>
        <strain evidence="2 3">TH167</strain>
    </source>
</reference>
<accession>A0A255ZDE1</accession>
<dbReference type="OrthoDB" id="672524at2"/>
<evidence type="ECO:0000313" key="2">
    <source>
        <dbReference type="EMBL" id="OYQ39573.1"/>
    </source>
</evidence>
<feature type="transmembrane region" description="Helical" evidence="1">
    <location>
        <begin position="61"/>
        <end position="85"/>
    </location>
</feature>
<feature type="transmembrane region" description="Helical" evidence="1">
    <location>
        <begin position="105"/>
        <end position="127"/>
    </location>
</feature>
<protein>
    <recommendedName>
        <fullName evidence="4">DUF2975 domain-containing protein</fullName>
    </recommendedName>
</protein>